<dbReference type="EMBL" id="FQWE01000004">
    <property type="protein sequence ID" value="SHG07016.1"/>
    <property type="molecule type" value="Genomic_DNA"/>
</dbReference>
<dbReference type="OrthoDB" id="1374586at2"/>
<evidence type="ECO:0000259" key="2">
    <source>
        <dbReference type="Pfam" id="PF00535"/>
    </source>
</evidence>
<sequence length="300" mass="35718">MLAIIIPYYKLTFFEDTLKSLANQTDQRFNVYIGDDASIENPSNLLEKYIRKFNIVYKRFDSNLGGTSLTKQWERCIDLSRNEEWIMILGDDDVLGENVVESFYENLSEIIKEESNLVRFASQLIDGIGEIFSNVFLHPKLETAKSSYWRKLKRKTRSSLSEYIFKRNIYLQFKFRQYPLAWNSDDMAWLMFSDFKDIYTINSTVVLVRQTHLSISGKKDNLKEKNTSQLMFLKDLMNSRIIKLTKKERIELLYETEVSLKRKQKLTLVEWLQLAYEYIYIFSAIAILKFIRRFLIQLVR</sequence>
<dbReference type="Gene3D" id="3.90.550.10">
    <property type="entry name" value="Spore Coat Polysaccharide Biosynthesis Protein SpsA, Chain A"/>
    <property type="match status" value="1"/>
</dbReference>
<dbReference type="RefSeq" id="WP_072990137.1">
    <property type="nucleotide sequence ID" value="NZ_FQWE01000004.1"/>
</dbReference>
<dbReference type="InterPro" id="IPR001173">
    <property type="entry name" value="Glyco_trans_2-like"/>
</dbReference>
<gene>
    <name evidence="3" type="ORF">SAMN05444396_104146</name>
</gene>
<dbReference type="Pfam" id="PF00535">
    <property type="entry name" value="Glycos_transf_2"/>
    <property type="match status" value="1"/>
</dbReference>
<accession>A0A1M5GTB7</accession>
<name>A0A1M5GTB7_9FLAO</name>
<keyword evidence="1" id="KW-0812">Transmembrane</keyword>
<protein>
    <submittedName>
        <fullName evidence="3">Glycosyltransferase involved in cell wall bisynthesis</fullName>
    </submittedName>
</protein>
<reference evidence="4" key="1">
    <citation type="submission" date="2016-11" db="EMBL/GenBank/DDBJ databases">
        <authorList>
            <person name="Varghese N."/>
            <person name="Submissions S."/>
        </authorList>
    </citation>
    <scope>NUCLEOTIDE SEQUENCE [LARGE SCALE GENOMIC DNA]</scope>
    <source>
        <strain evidence="4">DSM 19741</strain>
    </source>
</reference>
<organism evidence="3 4">
    <name type="scientific">Flavobacterium segetis</name>
    <dbReference type="NCBI Taxonomy" id="271157"/>
    <lineage>
        <taxon>Bacteria</taxon>
        <taxon>Pseudomonadati</taxon>
        <taxon>Bacteroidota</taxon>
        <taxon>Flavobacteriia</taxon>
        <taxon>Flavobacteriales</taxon>
        <taxon>Flavobacteriaceae</taxon>
        <taxon>Flavobacterium</taxon>
    </lineage>
</organism>
<dbReference type="STRING" id="271157.SAMN05444396_104146"/>
<dbReference type="Proteomes" id="UP000184036">
    <property type="component" value="Unassembled WGS sequence"/>
</dbReference>
<evidence type="ECO:0000256" key="1">
    <source>
        <dbReference type="SAM" id="Phobius"/>
    </source>
</evidence>
<keyword evidence="3" id="KW-0808">Transferase</keyword>
<dbReference type="CDD" id="cd00761">
    <property type="entry name" value="Glyco_tranf_GTA_type"/>
    <property type="match status" value="1"/>
</dbReference>
<keyword evidence="4" id="KW-1185">Reference proteome</keyword>
<dbReference type="GO" id="GO:0016740">
    <property type="term" value="F:transferase activity"/>
    <property type="evidence" value="ECO:0007669"/>
    <property type="project" value="UniProtKB-KW"/>
</dbReference>
<dbReference type="InterPro" id="IPR029044">
    <property type="entry name" value="Nucleotide-diphossugar_trans"/>
</dbReference>
<keyword evidence="1" id="KW-1133">Transmembrane helix</keyword>
<evidence type="ECO:0000313" key="3">
    <source>
        <dbReference type="EMBL" id="SHG07016.1"/>
    </source>
</evidence>
<dbReference type="SUPFAM" id="SSF53448">
    <property type="entry name" value="Nucleotide-diphospho-sugar transferases"/>
    <property type="match status" value="1"/>
</dbReference>
<evidence type="ECO:0000313" key="4">
    <source>
        <dbReference type="Proteomes" id="UP000184036"/>
    </source>
</evidence>
<proteinExistence type="predicted"/>
<dbReference type="AlphaFoldDB" id="A0A1M5GTB7"/>
<feature type="transmembrane region" description="Helical" evidence="1">
    <location>
        <begin position="271"/>
        <end position="291"/>
    </location>
</feature>
<keyword evidence="1" id="KW-0472">Membrane</keyword>
<feature type="domain" description="Glycosyltransferase 2-like" evidence="2">
    <location>
        <begin position="4"/>
        <end position="108"/>
    </location>
</feature>